<feature type="domain" description="SSD" evidence="8">
    <location>
        <begin position="524"/>
        <end position="689"/>
    </location>
</feature>
<dbReference type="PANTHER" id="PTHR33406:SF13">
    <property type="entry name" value="MEMBRANE PROTEIN YDFJ"/>
    <property type="match status" value="1"/>
</dbReference>
<evidence type="ECO:0000256" key="3">
    <source>
        <dbReference type="ARBA" id="ARBA00022692"/>
    </source>
</evidence>
<protein>
    <recommendedName>
        <fullName evidence="8">SSD domain-containing protein</fullName>
    </recommendedName>
</protein>
<organism evidence="9 10">
    <name type="scientific">Niallia nealsonii</name>
    <dbReference type="NCBI Taxonomy" id="115979"/>
    <lineage>
        <taxon>Bacteria</taxon>
        <taxon>Bacillati</taxon>
        <taxon>Bacillota</taxon>
        <taxon>Bacilli</taxon>
        <taxon>Bacillales</taxon>
        <taxon>Bacillaceae</taxon>
        <taxon>Niallia</taxon>
    </lineage>
</organism>
<feature type="transmembrane region" description="Helical" evidence="7">
    <location>
        <begin position="232"/>
        <end position="254"/>
    </location>
</feature>
<evidence type="ECO:0000313" key="10">
    <source>
        <dbReference type="Proteomes" id="UP000233375"/>
    </source>
</evidence>
<evidence type="ECO:0000256" key="4">
    <source>
        <dbReference type="ARBA" id="ARBA00022989"/>
    </source>
</evidence>
<comment type="caution">
    <text evidence="9">The sequence shown here is derived from an EMBL/GenBank/DDBJ whole genome shotgun (WGS) entry which is preliminary data.</text>
</comment>
<feature type="transmembrane region" description="Helical" evidence="7">
    <location>
        <begin position="270"/>
        <end position="295"/>
    </location>
</feature>
<dbReference type="PROSITE" id="PS50156">
    <property type="entry name" value="SSD"/>
    <property type="match status" value="2"/>
</dbReference>
<keyword evidence="4 7" id="KW-1133">Transmembrane helix</keyword>
<reference evidence="9 10" key="1">
    <citation type="journal article" date="2003" name="Int. J. Syst. Evol. Microbiol.">
        <title>Bacillus nealsonii sp. nov., isolated from a spacecraft-assembly facility, whose spores are gamma-radiation resistant.</title>
        <authorList>
            <person name="Venkateswaran K."/>
            <person name="Kempf M."/>
            <person name="Chen F."/>
            <person name="Satomi M."/>
            <person name="Nicholson W."/>
            <person name="Kern R."/>
        </authorList>
    </citation>
    <scope>NUCLEOTIDE SEQUENCE [LARGE SCALE GENOMIC DNA]</scope>
    <source>
        <strain evidence="9 10">FO-92</strain>
    </source>
</reference>
<dbReference type="Gene3D" id="1.20.1640.10">
    <property type="entry name" value="Multidrug efflux transporter AcrB transmembrane domain"/>
    <property type="match status" value="2"/>
</dbReference>
<comment type="subcellular location">
    <subcellularLocation>
        <location evidence="1">Cell membrane</location>
        <topology evidence="1">Multi-pass membrane protein</topology>
    </subcellularLocation>
</comment>
<dbReference type="SUPFAM" id="SSF82866">
    <property type="entry name" value="Multidrug efflux transporter AcrB transmembrane domain"/>
    <property type="match status" value="2"/>
</dbReference>
<feature type="transmembrane region" description="Helical" evidence="7">
    <location>
        <begin position="370"/>
        <end position="388"/>
    </location>
</feature>
<evidence type="ECO:0000256" key="2">
    <source>
        <dbReference type="ARBA" id="ARBA00022475"/>
    </source>
</evidence>
<evidence type="ECO:0000256" key="7">
    <source>
        <dbReference type="SAM" id="Phobius"/>
    </source>
</evidence>
<accession>A0A2N0YZH6</accession>
<proteinExistence type="predicted"/>
<dbReference type="Pfam" id="PF03176">
    <property type="entry name" value="MMPL"/>
    <property type="match status" value="2"/>
</dbReference>
<dbReference type="InterPro" id="IPR004869">
    <property type="entry name" value="MMPL_dom"/>
</dbReference>
<feature type="transmembrane region" description="Helical" evidence="7">
    <location>
        <begin position="307"/>
        <end position="333"/>
    </location>
</feature>
<evidence type="ECO:0000256" key="1">
    <source>
        <dbReference type="ARBA" id="ARBA00004651"/>
    </source>
</evidence>
<dbReference type="InterPro" id="IPR000731">
    <property type="entry name" value="SSD"/>
</dbReference>
<feature type="transmembrane region" description="Helical" evidence="7">
    <location>
        <begin position="20"/>
        <end position="39"/>
    </location>
</feature>
<dbReference type="InterPro" id="IPR050545">
    <property type="entry name" value="Mycobact_MmpL"/>
</dbReference>
<evidence type="ECO:0000256" key="6">
    <source>
        <dbReference type="SAM" id="MobiDB-lite"/>
    </source>
</evidence>
<dbReference type="EMBL" id="PISE01000037">
    <property type="protein sequence ID" value="PKG22653.1"/>
    <property type="molecule type" value="Genomic_DNA"/>
</dbReference>
<feature type="transmembrane region" description="Helical" evidence="7">
    <location>
        <begin position="182"/>
        <end position="201"/>
    </location>
</feature>
<evidence type="ECO:0000259" key="8">
    <source>
        <dbReference type="PROSITE" id="PS50156"/>
    </source>
</evidence>
<evidence type="ECO:0000256" key="5">
    <source>
        <dbReference type="ARBA" id="ARBA00023136"/>
    </source>
</evidence>
<feature type="domain" description="SSD" evidence="8">
    <location>
        <begin position="218"/>
        <end position="331"/>
    </location>
</feature>
<feature type="transmembrane region" description="Helical" evidence="7">
    <location>
        <begin position="206"/>
        <end position="226"/>
    </location>
</feature>
<dbReference type="OrthoDB" id="7051771at2"/>
<gene>
    <name evidence="9" type="ORF">CWS01_16120</name>
</gene>
<feature type="transmembrane region" description="Helical" evidence="7">
    <location>
        <begin position="589"/>
        <end position="610"/>
    </location>
</feature>
<sequence length="740" mass="78904">MAKALYKLGYWVTGNKRKIISGTIALLIALAIFAVNMGISFSEDMSMPNTESADAGELLQKEFSSSKGKSGGQVQLVFKAPKNETLDSEKVNKVIEEALSEIKKGDSEVASVATPVALGNLTKDKKMGYATVTYKVEAGDVTDTSKENIKKNIEITKDAGVQTELAGTVAFSKTEAGGPAEGIGIIIAFVILAVTFTSFLAAGMPILTAIIGLGIGLLAIVIGTNFMDIPSVSLSVASMLGLAVGIDYALFIIVRYRQQLKEGYAVRESIAIATGTAGSAVVFAGITVIIGLLGLSVTEIPFLTAMGFAGAFSVLIAIFIAIIVVPAVLALMGHKIGPSRKNRLLDKITGRNKKQDSSNKWGEFVVKRPFIVTILGIGLLVIISIPFFHMNLGLPDNGTKSVETTERKAYDLLSEAYGPGVHSTLVVVAKTNNAGEDAQKAVNSMGDKIKDISNVKTVSPAIPGSSGKVFMISITPETGPGDQKTKDIVHSIRGKSTSEVELLVTGQTAADIDLSEGLSTALVKFAILIIGFAFILLVIIFRSLLVPLKAVLGFVLSLGATLGFIVFVVQDGHFLDLFGFPSTSPILNFLPVIVVAILFGLSMDYEVFLVSRMREEYIHTGDARKAILAGMKNSGNVVTAAGLIMVAVFTGFMLTSDPMVKIMGMALTFGVLFDAFIVRLAIVPAVMTLLGKSAWYLPRWLDKILPNIDIEGETIMKTVEKQKKTEKNTNPVEKGRRKMM</sequence>
<name>A0A2N0YZH6_9BACI</name>
<keyword evidence="10" id="KW-1185">Reference proteome</keyword>
<feature type="transmembrane region" description="Helical" evidence="7">
    <location>
        <begin position="521"/>
        <end position="541"/>
    </location>
</feature>
<dbReference type="GO" id="GO:0005886">
    <property type="term" value="C:plasma membrane"/>
    <property type="evidence" value="ECO:0007669"/>
    <property type="project" value="UniProtKB-SubCell"/>
</dbReference>
<evidence type="ECO:0000313" key="9">
    <source>
        <dbReference type="EMBL" id="PKG22653.1"/>
    </source>
</evidence>
<feature type="transmembrane region" description="Helical" evidence="7">
    <location>
        <begin position="548"/>
        <end position="569"/>
    </location>
</feature>
<keyword evidence="3 7" id="KW-0812">Transmembrane</keyword>
<dbReference type="AlphaFoldDB" id="A0A2N0YZH6"/>
<keyword evidence="2" id="KW-1003">Cell membrane</keyword>
<dbReference type="PANTHER" id="PTHR33406">
    <property type="entry name" value="MEMBRANE PROTEIN MJ1562-RELATED"/>
    <property type="match status" value="1"/>
</dbReference>
<keyword evidence="5 7" id="KW-0472">Membrane</keyword>
<feature type="region of interest" description="Disordered" evidence="6">
    <location>
        <begin position="721"/>
        <end position="740"/>
    </location>
</feature>
<dbReference type="Proteomes" id="UP000233375">
    <property type="component" value="Unassembled WGS sequence"/>
</dbReference>
<feature type="transmembrane region" description="Helical" evidence="7">
    <location>
        <begin position="666"/>
        <end position="690"/>
    </location>
</feature>
<feature type="transmembrane region" description="Helical" evidence="7">
    <location>
        <begin position="634"/>
        <end position="654"/>
    </location>
</feature>
<dbReference type="RefSeq" id="WP_101178203.1">
    <property type="nucleotide sequence ID" value="NZ_PISE01000037.1"/>
</dbReference>